<comment type="caution">
    <text evidence="1">The sequence shown here is derived from an EMBL/GenBank/DDBJ whole genome shotgun (WGS) entry which is preliminary data.</text>
</comment>
<gene>
    <name evidence="1" type="ORF">EHQ17_18065</name>
</gene>
<proteinExistence type="predicted"/>
<evidence type="ECO:0000313" key="2">
    <source>
        <dbReference type="Proteomes" id="UP000298277"/>
    </source>
</evidence>
<name>A0A5F1Y7J6_9LEPT</name>
<dbReference type="AlphaFoldDB" id="A0A5F1Y7J6"/>
<dbReference type="Proteomes" id="UP000298277">
    <property type="component" value="Unassembled WGS sequence"/>
</dbReference>
<dbReference type="OrthoDB" id="339617at2"/>
<protein>
    <submittedName>
        <fullName evidence="1">Uncharacterized protein</fullName>
    </submittedName>
</protein>
<dbReference type="EMBL" id="RQFA01000080">
    <property type="protein sequence ID" value="TGK28220.1"/>
    <property type="molecule type" value="Genomic_DNA"/>
</dbReference>
<accession>A0A5F1Y7J6</accession>
<keyword evidence="2" id="KW-1185">Reference proteome</keyword>
<reference evidence="1" key="1">
    <citation type="journal article" date="2019" name="PLoS Negl. Trop. Dis.">
        <title>Revisiting the worldwide diversity of Leptospira species in the environment.</title>
        <authorList>
            <person name="Vincent A.T."/>
            <person name="Schiettekatte O."/>
            <person name="Bourhy P."/>
            <person name="Veyrier F.J."/>
            <person name="Picardeau M."/>
        </authorList>
    </citation>
    <scope>NUCLEOTIDE SEQUENCE [LARGE SCALE GENOMIC DNA]</scope>
    <source>
        <strain evidence="1">201800299</strain>
    </source>
</reference>
<evidence type="ECO:0000313" key="1">
    <source>
        <dbReference type="EMBL" id="TGK28220.1"/>
    </source>
</evidence>
<organism evidence="1 2">
    <name type="scientific">Leptospira gomenensis</name>
    <dbReference type="NCBI Taxonomy" id="2484974"/>
    <lineage>
        <taxon>Bacteria</taxon>
        <taxon>Pseudomonadati</taxon>
        <taxon>Spirochaetota</taxon>
        <taxon>Spirochaetia</taxon>
        <taxon>Leptospirales</taxon>
        <taxon>Leptospiraceae</taxon>
        <taxon>Leptospira</taxon>
    </lineage>
</organism>
<sequence length="206" mass="23570">MLVLSFLSGSFFACARLNYIARFEKKGQVVDTAHLTEEARKLKQEDVTNVNAYVIEFPPGINWDGHTLRVDEKKWEVLGTVHSDYDQGSYIFWFYDYLEEESWKNTYCHLQVPINWITLGIWAFTPLYYPCIVREAKDDVEFENSRKLRITNSLKKITKVAGGDTVLVEGFGDLRIQFINTSTGQNAGVVGIKTVSGNGWALKKKK</sequence>